<feature type="domain" description="Metallo-beta-lactamase" evidence="5">
    <location>
        <begin position="21"/>
        <end position="194"/>
    </location>
</feature>
<dbReference type="InterPro" id="IPR001279">
    <property type="entry name" value="Metallo-B-lactamas"/>
</dbReference>
<dbReference type="PANTHER" id="PTHR46233">
    <property type="entry name" value="HYDROXYACYLGLUTATHIONE HYDROLASE GLOC"/>
    <property type="match status" value="1"/>
</dbReference>
<dbReference type="SMART" id="SM00849">
    <property type="entry name" value="Lactamase_B"/>
    <property type="match status" value="1"/>
</dbReference>
<reference evidence="6" key="1">
    <citation type="submission" date="2020-10" db="EMBL/GenBank/DDBJ databases">
        <authorList>
            <person name="Gilroy R."/>
        </authorList>
    </citation>
    <scope>NUCLEOTIDE SEQUENCE</scope>
    <source>
        <strain evidence="6">14508</strain>
    </source>
</reference>
<organism evidence="6 7">
    <name type="scientific">Candidatus Caccosoma faecigallinarum</name>
    <dbReference type="NCBI Taxonomy" id="2840720"/>
    <lineage>
        <taxon>Bacteria</taxon>
        <taxon>Bacillati</taxon>
        <taxon>Bacillota</taxon>
        <taxon>Bacillota incertae sedis</taxon>
        <taxon>Candidatus Caccosoma</taxon>
    </lineage>
</organism>
<evidence type="ECO:0000256" key="3">
    <source>
        <dbReference type="ARBA" id="ARBA00022801"/>
    </source>
</evidence>
<dbReference type="InterPro" id="IPR051453">
    <property type="entry name" value="MBL_Glyoxalase_II"/>
</dbReference>
<evidence type="ECO:0000256" key="4">
    <source>
        <dbReference type="ARBA" id="ARBA00022833"/>
    </source>
</evidence>
<proteinExistence type="predicted"/>
<reference evidence="6" key="2">
    <citation type="journal article" date="2021" name="PeerJ">
        <title>Extensive microbial diversity within the chicken gut microbiome revealed by metagenomics and culture.</title>
        <authorList>
            <person name="Gilroy R."/>
            <person name="Ravi A."/>
            <person name="Getino M."/>
            <person name="Pursley I."/>
            <person name="Horton D.L."/>
            <person name="Alikhan N.F."/>
            <person name="Baker D."/>
            <person name="Gharbi K."/>
            <person name="Hall N."/>
            <person name="Watson M."/>
            <person name="Adriaenssens E.M."/>
            <person name="Foster-Nyarko E."/>
            <person name="Jarju S."/>
            <person name="Secka A."/>
            <person name="Antonio M."/>
            <person name="Oren A."/>
            <person name="Chaudhuri R.R."/>
            <person name="La Ragione R."/>
            <person name="Hildebrand F."/>
            <person name="Pallen M.J."/>
        </authorList>
    </citation>
    <scope>NUCLEOTIDE SEQUENCE</scope>
    <source>
        <strain evidence="6">14508</strain>
    </source>
</reference>
<evidence type="ECO:0000313" key="7">
    <source>
        <dbReference type="Proteomes" id="UP000886893"/>
    </source>
</evidence>
<evidence type="ECO:0000313" key="6">
    <source>
        <dbReference type="EMBL" id="HIT17938.1"/>
    </source>
</evidence>
<keyword evidence="4" id="KW-0862">Zinc</keyword>
<dbReference type="Gene3D" id="3.60.15.10">
    <property type="entry name" value="Ribonuclease Z/Hydroxyacylglutathione hydrolase-like"/>
    <property type="match status" value="1"/>
</dbReference>
<protein>
    <submittedName>
        <fullName evidence="6">MBL fold metallo-hydrolase</fullName>
    </submittedName>
</protein>
<dbReference type="InterPro" id="IPR036866">
    <property type="entry name" value="RibonucZ/Hydroxyglut_hydro"/>
</dbReference>
<dbReference type="EMBL" id="DVKI01000193">
    <property type="protein sequence ID" value="HIT17938.1"/>
    <property type="molecule type" value="Genomic_DNA"/>
</dbReference>
<accession>A0A9D1GAM4</accession>
<sequence>MNNYQIQAIKSNVYSINDPFDCTTYLIIGDQKAMVIDLGMNTSTSLLSIIQKITTKELVVVLTHGHFDHCGHLKEFKEVYIDFEDFPCIEQQKENLPYLSNLKPLHHEMIFDLGNYIVKAIQTPGHTKGSVTFIDEKNHFLFTGDQFGSGCGVWMQVKEALPLSLYAQSIDNFIQYLKTHYDFPFENWTYFGGHLGQEKTGKLGYNPLNSEMVQNLKILSTLLLEKKCPLTPSQAKSFTNKPSYYACYKNAEMIVAGKDFQ</sequence>
<dbReference type="GO" id="GO:0046872">
    <property type="term" value="F:metal ion binding"/>
    <property type="evidence" value="ECO:0007669"/>
    <property type="project" value="UniProtKB-KW"/>
</dbReference>
<comment type="cofactor">
    <cofactor evidence="1">
        <name>Zn(2+)</name>
        <dbReference type="ChEBI" id="CHEBI:29105"/>
    </cofactor>
</comment>
<dbReference type="Pfam" id="PF00753">
    <property type="entry name" value="Lactamase_B"/>
    <property type="match status" value="1"/>
</dbReference>
<keyword evidence="3" id="KW-0378">Hydrolase</keyword>
<evidence type="ECO:0000256" key="2">
    <source>
        <dbReference type="ARBA" id="ARBA00022723"/>
    </source>
</evidence>
<dbReference type="SUPFAM" id="SSF56281">
    <property type="entry name" value="Metallo-hydrolase/oxidoreductase"/>
    <property type="match status" value="1"/>
</dbReference>
<dbReference type="GO" id="GO:0016787">
    <property type="term" value="F:hydrolase activity"/>
    <property type="evidence" value="ECO:0007669"/>
    <property type="project" value="UniProtKB-KW"/>
</dbReference>
<dbReference type="Proteomes" id="UP000886893">
    <property type="component" value="Unassembled WGS sequence"/>
</dbReference>
<evidence type="ECO:0000259" key="5">
    <source>
        <dbReference type="SMART" id="SM00849"/>
    </source>
</evidence>
<comment type="caution">
    <text evidence="6">The sequence shown here is derived from an EMBL/GenBank/DDBJ whole genome shotgun (WGS) entry which is preliminary data.</text>
</comment>
<evidence type="ECO:0000256" key="1">
    <source>
        <dbReference type="ARBA" id="ARBA00001947"/>
    </source>
</evidence>
<keyword evidence="2" id="KW-0479">Metal-binding</keyword>
<dbReference type="PANTHER" id="PTHR46233:SF3">
    <property type="entry name" value="HYDROXYACYLGLUTATHIONE HYDROLASE GLOC"/>
    <property type="match status" value="1"/>
</dbReference>
<gene>
    <name evidence="6" type="ORF">IAD04_06185</name>
</gene>
<dbReference type="AlphaFoldDB" id="A0A9D1GAM4"/>
<name>A0A9D1GAM4_9FIRM</name>